<dbReference type="AlphaFoldDB" id="A0A1I3XQ95"/>
<evidence type="ECO:0000259" key="2">
    <source>
        <dbReference type="Pfam" id="PF01425"/>
    </source>
</evidence>
<dbReference type="STRING" id="1123062.SAMN02745775_101509"/>
<organism evidence="3 4">
    <name type="scientific">Falsiroseomonas stagni DSM 19981</name>
    <dbReference type="NCBI Taxonomy" id="1123062"/>
    <lineage>
        <taxon>Bacteria</taxon>
        <taxon>Pseudomonadati</taxon>
        <taxon>Pseudomonadota</taxon>
        <taxon>Alphaproteobacteria</taxon>
        <taxon>Acetobacterales</taxon>
        <taxon>Roseomonadaceae</taxon>
        <taxon>Falsiroseomonas</taxon>
    </lineage>
</organism>
<dbReference type="Proteomes" id="UP000199473">
    <property type="component" value="Unassembled WGS sequence"/>
</dbReference>
<dbReference type="OrthoDB" id="7245165at2"/>
<dbReference type="PANTHER" id="PTHR11895">
    <property type="entry name" value="TRANSAMIDASE"/>
    <property type="match status" value="1"/>
</dbReference>
<evidence type="ECO:0000313" key="4">
    <source>
        <dbReference type="Proteomes" id="UP000199473"/>
    </source>
</evidence>
<comment type="similarity">
    <text evidence="1">Belongs to the amidase family.</text>
</comment>
<keyword evidence="3" id="KW-0808">Transferase</keyword>
<accession>A0A1I3XQ95</accession>
<evidence type="ECO:0000256" key="1">
    <source>
        <dbReference type="ARBA" id="ARBA00009199"/>
    </source>
</evidence>
<name>A0A1I3XQ95_9PROT</name>
<dbReference type="Pfam" id="PF01425">
    <property type="entry name" value="Amidase"/>
    <property type="match status" value="1"/>
</dbReference>
<dbReference type="PANTHER" id="PTHR11895:SF7">
    <property type="entry name" value="GLUTAMYL-TRNA(GLN) AMIDOTRANSFERASE SUBUNIT A, MITOCHONDRIAL"/>
    <property type="match status" value="1"/>
</dbReference>
<evidence type="ECO:0000313" key="3">
    <source>
        <dbReference type="EMBL" id="SFK21231.1"/>
    </source>
</evidence>
<dbReference type="InterPro" id="IPR000120">
    <property type="entry name" value="Amidase"/>
</dbReference>
<feature type="domain" description="Amidase" evidence="2">
    <location>
        <begin position="25"/>
        <end position="436"/>
    </location>
</feature>
<proteinExistence type="inferred from homology"/>
<dbReference type="SUPFAM" id="SSF75304">
    <property type="entry name" value="Amidase signature (AS) enzymes"/>
    <property type="match status" value="1"/>
</dbReference>
<dbReference type="RefSeq" id="WP_092955026.1">
    <property type="nucleotide sequence ID" value="NZ_FOSQ01000001.1"/>
</dbReference>
<dbReference type="EMBL" id="FOSQ01000001">
    <property type="protein sequence ID" value="SFK21231.1"/>
    <property type="molecule type" value="Genomic_DNA"/>
</dbReference>
<dbReference type="InterPro" id="IPR023631">
    <property type="entry name" value="Amidase_dom"/>
</dbReference>
<dbReference type="GO" id="GO:0016740">
    <property type="term" value="F:transferase activity"/>
    <property type="evidence" value="ECO:0007669"/>
    <property type="project" value="UniProtKB-KW"/>
</dbReference>
<dbReference type="Gene3D" id="3.90.1300.10">
    <property type="entry name" value="Amidase signature (AS) domain"/>
    <property type="match status" value="1"/>
</dbReference>
<keyword evidence="4" id="KW-1185">Reference proteome</keyword>
<protein>
    <submittedName>
        <fullName evidence="3">Aspartyl-tRNA(Asn)/glutamyl-tRNA(Gln) amidotransferase subunit A</fullName>
    </submittedName>
</protein>
<gene>
    <name evidence="3" type="ORF">SAMN02745775_101509</name>
</gene>
<dbReference type="InterPro" id="IPR036928">
    <property type="entry name" value="AS_sf"/>
</dbReference>
<reference evidence="3 4" key="1">
    <citation type="submission" date="2016-10" db="EMBL/GenBank/DDBJ databases">
        <authorList>
            <person name="de Groot N.N."/>
        </authorList>
    </citation>
    <scope>NUCLEOTIDE SEQUENCE [LARGE SCALE GENOMIC DNA]</scope>
    <source>
        <strain evidence="3 4">DSM 19981</strain>
    </source>
</reference>
<sequence>MTEAWRLSATELAARYRAGTLRPSEALASVLARIAQANPTINAIATLDEAGAKQMAAAADARFSAGTPLSALDGVPVSIKDNITQAGLRCAWGSELYLDYVPEHDETPVARLRAAGAVLIGKTNVSEFTLGRGNIDTKAFGVTRNPYNPALTSGASTGGGAAGVASGFGPVTLGTDGGGSIRRPACHNGLVGLKPSTGRVARRNGLPIILDDAEVIGPIARTVDDLAATLALIQGPLDEDRLSIGVPGPHEEPPPPKNLRILYIPQFGDWKVDAPVAESCAEAARNLAALGHRVTTGRLPVDLALFEKHWPTFTQGGLAWVLRGQDWRGHIGAIYEEMADRGATLTAADYIDGLNAFREVQAQFAVAFRDWDVLVTPTAGALPWPADQFGPPHNRAFTGIVNAGGLPGMNVPCAPSADGLPIGFQLIGPYGADWALVALARQYEAAHPWADRWPPL</sequence>